<evidence type="ECO:0000313" key="2">
    <source>
        <dbReference type="Proteomes" id="UP001460270"/>
    </source>
</evidence>
<gene>
    <name evidence="1" type="ORF">WMY93_016065</name>
</gene>
<proteinExistence type="predicted"/>
<organism evidence="1 2">
    <name type="scientific">Mugilogobius chulae</name>
    <name type="common">yellowstripe goby</name>
    <dbReference type="NCBI Taxonomy" id="88201"/>
    <lineage>
        <taxon>Eukaryota</taxon>
        <taxon>Metazoa</taxon>
        <taxon>Chordata</taxon>
        <taxon>Craniata</taxon>
        <taxon>Vertebrata</taxon>
        <taxon>Euteleostomi</taxon>
        <taxon>Actinopterygii</taxon>
        <taxon>Neopterygii</taxon>
        <taxon>Teleostei</taxon>
        <taxon>Neoteleostei</taxon>
        <taxon>Acanthomorphata</taxon>
        <taxon>Gobiaria</taxon>
        <taxon>Gobiiformes</taxon>
        <taxon>Gobioidei</taxon>
        <taxon>Gobiidae</taxon>
        <taxon>Gobionellinae</taxon>
        <taxon>Mugilogobius</taxon>
    </lineage>
</organism>
<name>A0AAW0NYB3_9GOBI</name>
<sequence length="189" mass="21354">MEEWIDEGHSELRLGGERWGASLPSCQANAIWAAHWCYWGPGAVPRIHMIMKLRAIQSAGLKLALRAFDSPQQPVGLPTLDWPAFLPGPNHLFDFPRARLQPMQYREGTGRGRKGMSLRVLLPETIPERRMKFESRAPSAASNFYTSRFLEVGLMEKRRGLVFTACLLGWTWELLRCMYGHGGISEEGG</sequence>
<dbReference type="AlphaFoldDB" id="A0AAW0NYB3"/>
<dbReference type="Proteomes" id="UP001460270">
    <property type="component" value="Unassembled WGS sequence"/>
</dbReference>
<keyword evidence="2" id="KW-1185">Reference proteome</keyword>
<dbReference type="EMBL" id="JBBPFD010000011">
    <property type="protein sequence ID" value="KAK7907453.1"/>
    <property type="molecule type" value="Genomic_DNA"/>
</dbReference>
<reference evidence="2" key="1">
    <citation type="submission" date="2024-04" db="EMBL/GenBank/DDBJ databases">
        <title>Salinicola lusitanus LLJ914,a marine bacterium isolated from the Okinawa Trough.</title>
        <authorList>
            <person name="Li J."/>
        </authorList>
    </citation>
    <scope>NUCLEOTIDE SEQUENCE [LARGE SCALE GENOMIC DNA]</scope>
</reference>
<comment type="caution">
    <text evidence="1">The sequence shown here is derived from an EMBL/GenBank/DDBJ whole genome shotgun (WGS) entry which is preliminary data.</text>
</comment>
<protein>
    <submittedName>
        <fullName evidence="1">Uncharacterized protein</fullName>
    </submittedName>
</protein>
<evidence type="ECO:0000313" key="1">
    <source>
        <dbReference type="EMBL" id="KAK7907453.1"/>
    </source>
</evidence>
<accession>A0AAW0NYB3</accession>